<dbReference type="InterPro" id="IPR006566">
    <property type="entry name" value="FBD"/>
</dbReference>
<dbReference type="SMART" id="SM00579">
    <property type="entry name" value="FBD"/>
    <property type="match status" value="1"/>
</dbReference>
<organism evidence="3 4">
    <name type="scientific">Eleusine coracana subsp. coracana</name>
    <dbReference type="NCBI Taxonomy" id="191504"/>
    <lineage>
        <taxon>Eukaryota</taxon>
        <taxon>Viridiplantae</taxon>
        <taxon>Streptophyta</taxon>
        <taxon>Embryophyta</taxon>
        <taxon>Tracheophyta</taxon>
        <taxon>Spermatophyta</taxon>
        <taxon>Magnoliopsida</taxon>
        <taxon>Liliopsida</taxon>
        <taxon>Poales</taxon>
        <taxon>Poaceae</taxon>
        <taxon>PACMAD clade</taxon>
        <taxon>Chloridoideae</taxon>
        <taxon>Cynodonteae</taxon>
        <taxon>Eleusininae</taxon>
        <taxon>Eleusine</taxon>
    </lineage>
</organism>
<comment type="caution">
    <text evidence="3">The sequence shown here is derived from an EMBL/GenBank/DDBJ whole genome shotgun (WGS) entry which is preliminary data.</text>
</comment>
<feature type="compositionally biased region" description="Basic and acidic residues" evidence="1">
    <location>
        <begin position="29"/>
        <end position="42"/>
    </location>
</feature>
<dbReference type="Gene3D" id="3.80.10.10">
    <property type="entry name" value="Ribonuclease Inhibitor"/>
    <property type="match status" value="1"/>
</dbReference>
<dbReference type="CDD" id="cd22160">
    <property type="entry name" value="F-box_AtFBL13-like"/>
    <property type="match status" value="1"/>
</dbReference>
<gene>
    <name evidence="3" type="primary">gb06279</name>
    <name evidence="3" type="ORF">PR202_gb06279</name>
</gene>
<dbReference type="InterPro" id="IPR001810">
    <property type="entry name" value="F-box_dom"/>
</dbReference>
<dbReference type="Pfam" id="PF23622">
    <property type="entry name" value="LRR_At1g61320_AtMIF1"/>
    <property type="match status" value="1"/>
</dbReference>
<keyword evidence="4" id="KW-1185">Reference proteome</keyword>
<dbReference type="Proteomes" id="UP001054889">
    <property type="component" value="Unassembled WGS sequence"/>
</dbReference>
<dbReference type="InterPro" id="IPR036047">
    <property type="entry name" value="F-box-like_dom_sf"/>
</dbReference>
<name>A0AAV5E945_ELECO</name>
<feature type="domain" description="FBD" evidence="2">
    <location>
        <begin position="481"/>
        <end position="562"/>
    </location>
</feature>
<feature type="compositionally biased region" description="Basic and acidic residues" evidence="1">
    <location>
        <begin position="9"/>
        <end position="18"/>
    </location>
</feature>
<dbReference type="EMBL" id="BQKI01000074">
    <property type="protein sequence ID" value="GJN19046.1"/>
    <property type="molecule type" value="Genomic_DNA"/>
</dbReference>
<proteinExistence type="predicted"/>
<dbReference type="SUPFAM" id="SSF81383">
    <property type="entry name" value="F-box domain"/>
    <property type="match status" value="1"/>
</dbReference>
<feature type="region of interest" description="Disordered" evidence="1">
    <location>
        <begin position="1"/>
        <end position="111"/>
    </location>
</feature>
<evidence type="ECO:0000313" key="3">
    <source>
        <dbReference type="EMBL" id="GJN19046.1"/>
    </source>
</evidence>
<dbReference type="PANTHER" id="PTHR34145">
    <property type="entry name" value="OS02G0105600 PROTEIN"/>
    <property type="match status" value="1"/>
</dbReference>
<feature type="compositionally biased region" description="Low complexity" evidence="1">
    <location>
        <begin position="43"/>
        <end position="76"/>
    </location>
</feature>
<dbReference type="AlphaFoldDB" id="A0AAV5E945"/>
<dbReference type="InterPro" id="IPR032675">
    <property type="entry name" value="LRR_dom_sf"/>
</dbReference>
<sequence length="580" mass="63604">MRGGGEGGAPRREPDDQRTNTTSSQPARVHHEREKERERESAQEAIAAAAAGETPPHVSAPSPSSLLSPLLTSPSRRNPPPDAVLIGGGGGVAEWRGTTRSGSGAGGGEEDRISELPEALRLQILSLLPLKSAIRTGALSSRWRGLWAQRWPDPSSLCLCLPPGASAAARAEPLAIIDRRGRRRMDFFSFSFHSGQLTQPELKRCVEYAAACEVEVLHLRLDGGGGRGSRGGTRRPGMLAVHFPVGSPRLARLSVRGLNLTASANAMVGALEVIHLHSVPLTDAALRRVVGACPCLRELDLRYCRRLRRIDFTTVGAPSLRSFTIVDCSRATDLRVPVVPRLGSFRFSGAFHCSNILTATMGTLQHLYLCSGGPETGLPPTNLPSTIPRLSNLRVLTLCSIALQYVSVFAAKTVMESKLCNLRELHFLMFGMTNSNLADIYSFLKTCPCPQLERLFVQLPTNTRDSFTKNFLEVAEEEPPKGGLENLWLVKMTNFKGHRNEMQLVDFLLRKASCLKKLFLIAPKEDHPRGLRKIQSDVLPNFEKTEVLLLERASANVQIVFSEPNDPETQPLHSEVFVRF</sequence>
<accession>A0AAV5E945</accession>
<dbReference type="PANTHER" id="PTHR34145:SF65">
    <property type="entry name" value="FBD DOMAIN-CONTAINING PROTEIN"/>
    <property type="match status" value="1"/>
</dbReference>
<dbReference type="Gene3D" id="1.20.1280.50">
    <property type="match status" value="1"/>
</dbReference>
<evidence type="ECO:0000256" key="1">
    <source>
        <dbReference type="SAM" id="MobiDB-lite"/>
    </source>
</evidence>
<protein>
    <recommendedName>
        <fullName evidence="2">FBD domain-containing protein</fullName>
    </recommendedName>
</protein>
<dbReference type="Pfam" id="PF00646">
    <property type="entry name" value="F-box"/>
    <property type="match status" value="1"/>
</dbReference>
<dbReference type="InterPro" id="IPR053772">
    <property type="entry name" value="At1g61320/At1g61330-like"/>
</dbReference>
<evidence type="ECO:0000313" key="4">
    <source>
        <dbReference type="Proteomes" id="UP001054889"/>
    </source>
</evidence>
<dbReference type="SUPFAM" id="SSF52047">
    <property type="entry name" value="RNI-like"/>
    <property type="match status" value="1"/>
</dbReference>
<dbReference type="InterPro" id="IPR055357">
    <property type="entry name" value="LRR_At1g61320_AtMIF1"/>
</dbReference>
<reference evidence="3" key="2">
    <citation type="submission" date="2021-12" db="EMBL/GenBank/DDBJ databases">
        <title>Resequencing data analysis of finger millet.</title>
        <authorList>
            <person name="Hatakeyama M."/>
            <person name="Aluri S."/>
            <person name="Balachadran M.T."/>
            <person name="Sivarajan S.R."/>
            <person name="Poveda L."/>
            <person name="Shimizu-Inatsugi R."/>
            <person name="Schlapbach R."/>
            <person name="Sreeman S.M."/>
            <person name="Shimizu K.K."/>
        </authorList>
    </citation>
    <scope>NUCLEOTIDE SEQUENCE</scope>
</reference>
<dbReference type="InterPro" id="IPR053781">
    <property type="entry name" value="F-box_AtFBL13-like"/>
</dbReference>
<reference evidence="3" key="1">
    <citation type="journal article" date="2018" name="DNA Res.">
        <title>Multiple hybrid de novo genome assembly of finger millet, an orphan allotetraploid crop.</title>
        <authorList>
            <person name="Hatakeyama M."/>
            <person name="Aluri S."/>
            <person name="Balachadran M.T."/>
            <person name="Sivarajan S.R."/>
            <person name="Patrignani A."/>
            <person name="Gruter S."/>
            <person name="Poveda L."/>
            <person name="Shimizu-Inatsugi R."/>
            <person name="Baeten J."/>
            <person name="Francoijs K.J."/>
            <person name="Nataraja K.N."/>
            <person name="Reddy Y.A.N."/>
            <person name="Phadnis S."/>
            <person name="Ravikumar R.L."/>
            <person name="Schlapbach R."/>
            <person name="Sreeman S.M."/>
            <person name="Shimizu K.K."/>
        </authorList>
    </citation>
    <scope>NUCLEOTIDE SEQUENCE</scope>
</reference>
<evidence type="ECO:0000259" key="2">
    <source>
        <dbReference type="SMART" id="SM00579"/>
    </source>
</evidence>